<sequence>MLKLIGLEMKKFKIRGYFRTALIIYLIIAAFMCLVTWGQTFEGETQSPAQSYSELLPMMDTLARVTFIVFASVLLSRFVIDEFKTKSITVLFMYPINRKKLIFAKLLIVMGFTFINIILSNVFINVVYFVFNSFLHVVPNDLTLSVLLKHSLSVFMNTIAASCMSLIPLYIGMRKYSVPATIITSLLIVSVFGSQINGFSLNSIIIIPVILAAVGLVIAYISIKNVENVDLIK</sequence>
<keyword evidence="1" id="KW-0472">Membrane</keyword>
<protein>
    <submittedName>
        <fullName evidence="2">ABC transporter permease</fullName>
    </submittedName>
</protein>
<reference evidence="2 3" key="1">
    <citation type="submission" date="2021-01" db="EMBL/GenBank/DDBJ databases">
        <title>Genome Sequencing of Type Strains.</title>
        <authorList>
            <person name="Lemaire J.F."/>
            <person name="Inderbitzin P."/>
            <person name="Collins S.B."/>
            <person name="Wespe N."/>
            <person name="Knight-Connoni V."/>
        </authorList>
    </citation>
    <scope>NUCLEOTIDE SEQUENCE [LARGE SCALE GENOMIC DNA]</scope>
    <source>
        <strain evidence="2 3">DSM 14730</strain>
    </source>
</reference>
<dbReference type="EMBL" id="JAFHKS010000040">
    <property type="protein sequence ID" value="MBN3544157.1"/>
    <property type="molecule type" value="Genomic_DNA"/>
</dbReference>
<dbReference type="Proteomes" id="UP001319060">
    <property type="component" value="Unassembled WGS sequence"/>
</dbReference>
<dbReference type="RefSeq" id="WP_188404314.1">
    <property type="nucleotide sequence ID" value="NZ_BMCE01000004.1"/>
</dbReference>
<evidence type="ECO:0000256" key="1">
    <source>
        <dbReference type="SAM" id="Phobius"/>
    </source>
</evidence>
<name>A0ABS2ZA88_9BACL</name>
<gene>
    <name evidence="2" type="ORF">JYA64_02480</name>
</gene>
<organism evidence="2 3">
    <name type="scientific">Fictibacillus barbaricus</name>
    <dbReference type="NCBI Taxonomy" id="182136"/>
    <lineage>
        <taxon>Bacteria</taxon>
        <taxon>Bacillati</taxon>
        <taxon>Bacillota</taxon>
        <taxon>Bacilli</taxon>
        <taxon>Bacillales</taxon>
        <taxon>Fictibacillaceae</taxon>
        <taxon>Fictibacillus</taxon>
    </lineage>
</organism>
<keyword evidence="1" id="KW-0812">Transmembrane</keyword>
<dbReference type="Pfam" id="PF12730">
    <property type="entry name" value="ABC2_membrane_4"/>
    <property type="match status" value="1"/>
</dbReference>
<feature type="transmembrane region" description="Helical" evidence="1">
    <location>
        <begin position="203"/>
        <end position="223"/>
    </location>
</feature>
<feature type="transmembrane region" description="Helical" evidence="1">
    <location>
        <begin position="61"/>
        <end position="80"/>
    </location>
</feature>
<feature type="transmembrane region" description="Helical" evidence="1">
    <location>
        <begin position="178"/>
        <end position="197"/>
    </location>
</feature>
<evidence type="ECO:0000313" key="3">
    <source>
        <dbReference type="Proteomes" id="UP001319060"/>
    </source>
</evidence>
<feature type="transmembrane region" description="Helical" evidence="1">
    <location>
        <begin position="101"/>
        <end position="131"/>
    </location>
</feature>
<proteinExistence type="predicted"/>
<comment type="caution">
    <text evidence="2">The sequence shown here is derived from an EMBL/GenBank/DDBJ whole genome shotgun (WGS) entry which is preliminary data.</text>
</comment>
<evidence type="ECO:0000313" key="2">
    <source>
        <dbReference type="EMBL" id="MBN3544157.1"/>
    </source>
</evidence>
<accession>A0ABS2ZA88</accession>
<feature type="transmembrane region" description="Helical" evidence="1">
    <location>
        <begin position="21"/>
        <end position="41"/>
    </location>
</feature>
<feature type="transmembrane region" description="Helical" evidence="1">
    <location>
        <begin position="151"/>
        <end position="171"/>
    </location>
</feature>
<keyword evidence="1" id="KW-1133">Transmembrane helix</keyword>
<keyword evidence="3" id="KW-1185">Reference proteome</keyword>